<name>A0A834X2E4_9FABA</name>
<evidence type="ECO:0000256" key="4">
    <source>
        <dbReference type="RuleBase" id="RU361153"/>
    </source>
</evidence>
<dbReference type="InterPro" id="IPR001547">
    <property type="entry name" value="Glyco_hydro_5"/>
</dbReference>
<feature type="domain" description="DUF7910" evidence="6">
    <location>
        <begin position="33"/>
        <end position="77"/>
    </location>
</feature>
<dbReference type="GO" id="GO:0016477">
    <property type="term" value="P:cell migration"/>
    <property type="evidence" value="ECO:0007669"/>
    <property type="project" value="TreeGrafter"/>
</dbReference>
<dbReference type="InterPro" id="IPR010431">
    <property type="entry name" value="Fascin"/>
</dbReference>
<dbReference type="Pfam" id="PF00150">
    <property type="entry name" value="Cellulase"/>
    <property type="match status" value="1"/>
</dbReference>
<comment type="caution">
    <text evidence="7">The sequence shown here is derived from an EMBL/GenBank/DDBJ whole genome shotgun (WGS) entry which is preliminary data.</text>
</comment>
<dbReference type="InterPro" id="IPR017853">
    <property type="entry name" value="GH"/>
</dbReference>
<feature type="domain" description="Glycoside hydrolase family 5" evidence="5">
    <location>
        <begin position="129"/>
        <end position="396"/>
    </location>
</feature>
<reference evidence="7" key="1">
    <citation type="submission" date="2020-09" db="EMBL/GenBank/DDBJ databases">
        <title>Genome-Enabled Discovery of Anthraquinone Biosynthesis in Senna tora.</title>
        <authorList>
            <person name="Kang S.-H."/>
            <person name="Pandey R.P."/>
            <person name="Lee C.-M."/>
            <person name="Sim J.-S."/>
            <person name="Jeong J.-T."/>
            <person name="Choi B.-S."/>
            <person name="Jung M."/>
            <person name="Ginzburg D."/>
            <person name="Zhao K."/>
            <person name="Won S.Y."/>
            <person name="Oh T.-J."/>
            <person name="Yu Y."/>
            <person name="Kim N.-H."/>
            <person name="Lee O.R."/>
            <person name="Lee T.-H."/>
            <person name="Bashyal P."/>
            <person name="Kim T.-S."/>
            <person name="Lee W.-H."/>
            <person name="Kawkins C."/>
            <person name="Kim C.-K."/>
            <person name="Kim J.S."/>
            <person name="Ahn B.O."/>
            <person name="Rhee S.Y."/>
            <person name="Sohng J.K."/>
        </authorList>
    </citation>
    <scope>NUCLEOTIDE SEQUENCE</scope>
    <source>
        <tissue evidence="7">Leaf</tissue>
    </source>
</reference>
<dbReference type="AlphaFoldDB" id="A0A834X2E4"/>
<evidence type="ECO:0000313" key="7">
    <source>
        <dbReference type="EMBL" id="KAF7836719.1"/>
    </source>
</evidence>
<dbReference type="SUPFAM" id="SSF51445">
    <property type="entry name" value="(Trans)glycosidases"/>
    <property type="match status" value="1"/>
</dbReference>
<evidence type="ECO:0000259" key="6">
    <source>
        <dbReference type="Pfam" id="PF25490"/>
    </source>
</evidence>
<dbReference type="Gene3D" id="3.20.20.80">
    <property type="entry name" value="Glycosidases"/>
    <property type="match status" value="2"/>
</dbReference>
<dbReference type="GO" id="GO:0015629">
    <property type="term" value="C:actin cytoskeleton"/>
    <property type="evidence" value="ECO:0007669"/>
    <property type="project" value="TreeGrafter"/>
</dbReference>
<dbReference type="Pfam" id="PF25490">
    <property type="entry name" value="DUF7910"/>
    <property type="match status" value="1"/>
</dbReference>
<dbReference type="EMBL" id="JAAIUW010000004">
    <property type="protein sequence ID" value="KAF7836719.1"/>
    <property type="molecule type" value="Genomic_DNA"/>
</dbReference>
<protein>
    <submittedName>
        <fullName evidence="7">Putative glucan 1,3-beta-glucosidase A</fullName>
    </submittedName>
</protein>
<evidence type="ECO:0000256" key="2">
    <source>
        <dbReference type="ARBA" id="ARBA00022801"/>
    </source>
</evidence>
<dbReference type="GO" id="GO:0004553">
    <property type="term" value="F:hydrolase activity, hydrolyzing O-glycosyl compounds"/>
    <property type="evidence" value="ECO:0007669"/>
    <property type="project" value="InterPro"/>
</dbReference>
<keyword evidence="8" id="KW-1185">Reference proteome</keyword>
<sequence>MIMASFRVKGVNLGGWLVTEGWIKPSLFDAIPNNHFLDGTSLQFKSVTTQKYLCAEFGGGTIIAADCAIASTWGQFRAKNEKEVTADVSDVYNWFDDNDPTVFSITINSKLDGEFQVTNGYGLDQASKEHWNSFIVEDDFKFIAKSGLNAVRIPVGWWTARDPYPPAPYVAGSLQVLDNAFLWAQKYGLKIILDLHATPGCQNSGAHSSARDGTIEWGKTNETIQQTLDVIDFLTARESLYGIELLNEPLVPGVDIETLVKYYKAGYEVVRKHCSRVYVILCSRLSFDVHDTHWAMELLSLANSLRRSVIDVHFYSYYYCVFRDMDTVQQNIDYIKTNRASQLDHIISNGPLAYVGEWSAKWFLKNSTKEEYQQFTKALLEVYEKATFGWTFWTYKIEEKYLEESEDLKPWCFKWMIQNGYINL</sequence>
<dbReference type="PANTHER" id="PTHR10551:SF14">
    <property type="entry name" value="CELLULASE CONTAINING PROTEIN, EXPRESSED"/>
    <property type="match status" value="1"/>
</dbReference>
<dbReference type="GO" id="GO:0000272">
    <property type="term" value="P:polysaccharide catabolic process"/>
    <property type="evidence" value="ECO:0007669"/>
    <property type="project" value="InterPro"/>
</dbReference>
<dbReference type="GO" id="GO:0051017">
    <property type="term" value="P:actin filament bundle assembly"/>
    <property type="evidence" value="ECO:0007669"/>
    <property type="project" value="TreeGrafter"/>
</dbReference>
<dbReference type="InterPro" id="IPR057232">
    <property type="entry name" value="DUF7910"/>
</dbReference>
<organism evidence="7 8">
    <name type="scientific">Senna tora</name>
    <dbReference type="NCBI Taxonomy" id="362788"/>
    <lineage>
        <taxon>Eukaryota</taxon>
        <taxon>Viridiplantae</taxon>
        <taxon>Streptophyta</taxon>
        <taxon>Embryophyta</taxon>
        <taxon>Tracheophyta</taxon>
        <taxon>Spermatophyta</taxon>
        <taxon>Magnoliopsida</taxon>
        <taxon>eudicotyledons</taxon>
        <taxon>Gunneridae</taxon>
        <taxon>Pentapetalae</taxon>
        <taxon>rosids</taxon>
        <taxon>fabids</taxon>
        <taxon>Fabales</taxon>
        <taxon>Fabaceae</taxon>
        <taxon>Caesalpinioideae</taxon>
        <taxon>Cassia clade</taxon>
        <taxon>Senna</taxon>
    </lineage>
</organism>
<evidence type="ECO:0000256" key="3">
    <source>
        <dbReference type="ARBA" id="ARBA00023295"/>
    </source>
</evidence>
<dbReference type="GO" id="GO:0005737">
    <property type="term" value="C:cytoplasm"/>
    <property type="evidence" value="ECO:0007669"/>
    <property type="project" value="TreeGrafter"/>
</dbReference>
<dbReference type="Proteomes" id="UP000634136">
    <property type="component" value="Unassembled WGS sequence"/>
</dbReference>
<keyword evidence="2 4" id="KW-0378">Hydrolase</keyword>
<evidence type="ECO:0000256" key="1">
    <source>
        <dbReference type="ARBA" id="ARBA00005641"/>
    </source>
</evidence>
<dbReference type="GO" id="GO:0007163">
    <property type="term" value="P:establishment or maintenance of cell polarity"/>
    <property type="evidence" value="ECO:0007669"/>
    <property type="project" value="TreeGrafter"/>
</dbReference>
<evidence type="ECO:0000259" key="5">
    <source>
        <dbReference type="Pfam" id="PF00150"/>
    </source>
</evidence>
<comment type="similarity">
    <text evidence="1 4">Belongs to the glycosyl hydrolase 5 (cellulase A) family.</text>
</comment>
<proteinExistence type="inferred from homology"/>
<dbReference type="OrthoDB" id="62120at2759"/>
<keyword evidence="3 4" id="KW-0326">Glycosidase</keyword>
<dbReference type="PANTHER" id="PTHR10551">
    <property type="entry name" value="FASCIN"/>
    <property type="match status" value="1"/>
</dbReference>
<dbReference type="GO" id="GO:0051015">
    <property type="term" value="F:actin filament binding"/>
    <property type="evidence" value="ECO:0007669"/>
    <property type="project" value="InterPro"/>
</dbReference>
<accession>A0A834X2E4</accession>
<gene>
    <name evidence="7" type="ORF">G2W53_011578</name>
</gene>
<evidence type="ECO:0000313" key="8">
    <source>
        <dbReference type="Proteomes" id="UP000634136"/>
    </source>
</evidence>